<dbReference type="Proteomes" id="UP000323824">
    <property type="component" value="Chromosome"/>
</dbReference>
<reference evidence="9 10" key="1">
    <citation type="submission" date="2019-02" db="EMBL/GenBank/DDBJ databases">
        <authorList>
            <person name="Fomenkov A."/>
            <person name="Dubinina G."/>
            <person name="Grabovich M."/>
            <person name="Vincze T."/>
            <person name="Roberts R.J."/>
        </authorList>
    </citation>
    <scope>NUCLEOTIDE SEQUENCE [LARGE SCALE GENOMIC DNA]</scope>
    <source>
        <strain evidence="9 10">P</strain>
    </source>
</reference>
<dbReference type="PANTHER" id="PTHR33841:SF6">
    <property type="entry name" value="TYPE II METHYLTRANSFERASE M.HINDII"/>
    <property type="match status" value="1"/>
</dbReference>
<dbReference type="SUPFAM" id="SSF53335">
    <property type="entry name" value="S-adenosyl-L-methionine-dependent methyltransferases"/>
    <property type="match status" value="1"/>
</dbReference>
<dbReference type="AlphaFoldDB" id="A0A5C1Q905"/>
<evidence type="ECO:0000256" key="3">
    <source>
        <dbReference type="ARBA" id="ARBA00022603"/>
    </source>
</evidence>
<keyword evidence="10" id="KW-1185">Reference proteome</keyword>
<dbReference type="OrthoDB" id="32195at2"/>
<dbReference type="REBASE" id="297946">
    <property type="entry name" value="M.Spe19205V"/>
</dbReference>
<dbReference type="RefSeq" id="WP_149567826.1">
    <property type="nucleotide sequence ID" value="NZ_CP035807.1"/>
</dbReference>
<reference evidence="9 10" key="2">
    <citation type="submission" date="2019-09" db="EMBL/GenBank/DDBJ databases">
        <title>Complete Genome Sequence and Methylome Analysis of free living Spirochaetas.</title>
        <authorList>
            <person name="Leshcheva N."/>
            <person name="Mikheeva N."/>
        </authorList>
    </citation>
    <scope>NUCLEOTIDE SEQUENCE [LARGE SCALE GENOMIC DNA]</scope>
    <source>
        <strain evidence="9 10">P</strain>
    </source>
</reference>
<protein>
    <recommendedName>
        <fullName evidence="2">site-specific DNA-methyltransferase (adenine-specific)</fullName>
        <ecNumber evidence="2">2.1.1.72</ecNumber>
    </recommendedName>
</protein>
<dbReference type="GO" id="GO:0009307">
    <property type="term" value="P:DNA restriction-modification system"/>
    <property type="evidence" value="ECO:0007669"/>
    <property type="project" value="UniProtKB-KW"/>
</dbReference>
<comment type="similarity">
    <text evidence="1">Belongs to the N(4)/N(6)-methyltransferase family.</text>
</comment>
<dbReference type="PANTHER" id="PTHR33841">
    <property type="entry name" value="DNA METHYLTRANSFERASE YEEA-RELATED"/>
    <property type="match status" value="1"/>
</dbReference>
<evidence type="ECO:0000256" key="6">
    <source>
        <dbReference type="ARBA" id="ARBA00023125"/>
    </source>
</evidence>
<dbReference type="EC" id="2.1.1.72" evidence="2"/>
<proteinExistence type="inferred from homology"/>
<keyword evidence="3" id="KW-0489">Methyltransferase</keyword>
<dbReference type="InterPro" id="IPR003356">
    <property type="entry name" value="DNA_methylase_A-5"/>
</dbReference>
<gene>
    <name evidence="9" type="ORF">EW093_07655</name>
</gene>
<organism evidence="9 10">
    <name type="scientific">Thiospirochaeta perfilievii</name>
    <dbReference type="NCBI Taxonomy" id="252967"/>
    <lineage>
        <taxon>Bacteria</taxon>
        <taxon>Pseudomonadati</taxon>
        <taxon>Spirochaetota</taxon>
        <taxon>Spirochaetia</taxon>
        <taxon>Spirochaetales</taxon>
        <taxon>Spirochaetaceae</taxon>
        <taxon>Thiospirochaeta</taxon>
    </lineage>
</organism>
<dbReference type="GO" id="GO:0009007">
    <property type="term" value="F:site-specific DNA-methyltransferase (adenine-specific) activity"/>
    <property type="evidence" value="ECO:0007669"/>
    <property type="project" value="UniProtKB-EC"/>
</dbReference>
<sequence length="495" mass="56535">MDIENLIGRSDRLKQGIFFTKHCIVNNIVNNFDFSNIKNVVDSAAGSCNFLIGLAKQYRDINFYGVEKNVEIYNEVDKLVSTIPNLHYFLGDIILDSFPIPKCDLYIGNPPFINFSDLDKEYREKIKPIWLNYFPHSKGFKMLLGDSRGDIAQLIFALTVDKYLVDKGEVGVILPNSLIKGNSASAGFREFSNLKVNKLVDISDDNPFDNTNRNCFYILGEKGSVTTFPIIYKTKARNIRLIKISDDLVEEGTSILKKSNYIARQGVNTLGANGIFIFKKEPPFESQLIKPLLKSSDIDPFHYKPSYKILFPYINGKPIDEETLQQKYPREYNYLLGYREKLTNRKSRFVNKCWYALFGIGEYTCKPYKVVWRGLGAKELVVSVTADVIPNQAMNCYISTDVEDEAHYICGIMNSTLFKNQLKLLNEEGAKSFAQPNTINKIYIPKYNDKNSIHVKISSVSKQLSQVLKEEKLLKLEILVKELYIEEGFISSSTL</sequence>
<evidence type="ECO:0000259" key="8">
    <source>
        <dbReference type="Pfam" id="PF02384"/>
    </source>
</evidence>
<feature type="domain" description="DNA methylase adenine-specific" evidence="8">
    <location>
        <begin position="14"/>
        <end position="181"/>
    </location>
</feature>
<comment type="catalytic activity">
    <reaction evidence="7">
        <text>a 2'-deoxyadenosine in DNA + S-adenosyl-L-methionine = an N(6)-methyl-2'-deoxyadenosine in DNA + S-adenosyl-L-homocysteine + H(+)</text>
        <dbReference type="Rhea" id="RHEA:15197"/>
        <dbReference type="Rhea" id="RHEA-COMP:12418"/>
        <dbReference type="Rhea" id="RHEA-COMP:12419"/>
        <dbReference type="ChEBI" id="CHEBI:15378"/>
        <dbReference type="ChEBI" id="CHEBI:57856"/>
        <dbReference type="ChEBI" id="CHEBI:59789"/>
        <dbReference type="ChEBI" id="CHEBI:90615"/>
        <dbReference type="ChEBI" id="CHEBI:90616"/>
        <dbReference type="EC" id="2.1.1.72"/>
    </reaction>
</comment>
<evidence type="ECO:0000256" key="5">
    <source>
        <dbReference type="ARBA" id="ARBA00022747"/>
    </source>
</evidence>
<evidence type="ECO:0000256" key="1">
    <source>
        <dbReference type="ARBA" id="ARBA00006594"/>
    </source>
</evidence>
<evidence type="ECO:0000256" key="4">
    <source>
        <dbReference type="ARBA" id="ARBA00022679"/>
    </source>
</evidence>
<dbReference type="GO" id="GO:0003677">
    <property type="term" value="F:DNA binding"/>
    <property type="evidence" value="ECO:0007669"/>
    <property type="project" value="UniProtKB-KW"/>
</dbReference>
<evidence type="ECO:0000256" key="2">
    <source>
        <dbReference type="ARBA" id="ARBA00011900"/>
    </source>
</evidence>
<keyword evidence="5" id="KW-0680">Restriction system</keyword>
<dbReference type="KEGG" id="sper:EW093_07655"/>
<evidence type="ECO:0000313" key="10">
    <source>
        <dbReference type="Proteomes" id="UP000323824"/>
    </source>
</evidence>
<evidence type="ECO:0000256" key="7">
    <source>
        <dbReference type="ARBA" id="ARBA00047942"/>
    </source>
</evidence>
<dbReference type="InterPro" id="IPR050953">
    <property type="entry name" value="N4_N6_ade-DNA_methylase"/>
</dbReference>
<dbReference type="GO" id="GO:0008170">
    <property type="term" value="F:N-methyltransferase activity"/>
    <property type="evidence" value="ECO:0007669"/>
    <property type="project" value="InterPro"/>
</dbReference>
<dbReference type="Gene3D" id="3.40.50.150">
    <property type="entry name" value="Vaccinia Virus protein VP39"/>
    <property type="match status" value="1"/>
</dbReference>
<dbReference type="PRINTS" id="PR00507">
    <property type="entry name" value="N12N6MTFRASE"/>
</dbReference>
<dbReference type="InterPro" id="IPR029063">
    <property type="entry name" value="SAM-dependent_MTases_sf"/>
</dbReference>
<name>A0A5C1Q905_9SPIO</name>
<keyword evidence="6" id="KW-0238">DNA-binding</keyword>
<dbReference type="GO" id="GO:0032259">
    <property type="term" value="P:methylation"/>
    <property type="evidence" value="ECO:0007669"/>
    <property type="project" value="UniProtKB-KW"/>
</dbReference>
<evidence type="ECO:0000313" key="9">
    <source>
        <dbReference type="EMBL" id="QEN04583.1"/>
    </source>
</evidence>
<dbReference type="EMBL" id="CP035807">
    <property type="protein sequence ID" value="QEN04583.1"/>
    <property type="molecule type" value="Genomic_DNA"/>
</dbReference>
<dbReference type="Pfam" id="PF02384">
    <property type="entry name" value="N6_Mtase"/>
    <property type="match status" value="1"/>
</dbReference>
<keyword evidence="4" id="KW-0808">Transferase</keyword>
<accession>A0A5C1Q905</accession>